<dbReference type="RefSeq" id="WP_162737284.1">
    <property type="nucleotide sequence ID" value="NZ_JABUMX010000003.1"/>
</dbReference>
<gene>
    <name evidence="1" type="ORF">HQ945_13695</name>
</gene>
<dbReference type="Proteomes" id="UP000550508">
    <property type="component" value="Unassembled WGS sequence"/>
</dbReference>
<dbReference type="AlphaFoldDB" id="A0A849VWH9"/>
<name>A0A849VWH9_9HYPH</name>
<proteinExistence type="predicted"/>
<sequence length="264" mass="30027">MSINESPRPDLEETSEFPVIVICHCHYEEVVDELICVLDRVPDTAQIYVTSSNPLVLSAFKSRWKRCKVSLDVLATENKGRDVLPFLRVLALLKLPDDLPILKIHGKRSLYSPSGEKWRRDLLNELIPSEAGVQKIVNEFGNSPKLAMIGASGSYVSDLGYWGSNQRRVFKFIRSAGSEPASVDLGFYAGTMFWIRSQCANSILSNVDLDQFEKERGQRDGTYGHVLERAIPMMLRSQGWSLREIGDHTELFPHKVRHRKLTYF</sequence>
<comment type="caution">
    <text evidence="1">The sequence shown here is derived from an EMBL/GenBank/DDBJ whole genome shotgun (WGS) entry which is preliminary data.</text>
</comment>
<keyword evidence="2" id="KW-1185">Reference proteome</keyword>
<reference evidence="1 2" key="1">
    <citation type="submission" date="2020-05" db="EMBL/GenBank/DDBJ databases">
        <authorList>
            <person name="Kim M.K."/>
        </authorList>
    </citation>
    <scope>NUCLEOTIDE SEQUENCE [LARGE SCALE GENOMIC DNA]</scope>
    <source>
        <strain evidence="1 2">BT25</strain>
    </source>
</reference>
<evidence type="ECO:0000313" key="1">
    <source>
        <dbReference type="EMBL" id="NTS32310.1"/>
    </source>
</evidence>
<protein>
    <recommendedName>
        <fullName evidence="3">Rhamnan synthesis protein F</fullName>
    </recommendedName>
</protein>
<evidence type="ECO:0008006" key="3">
    <source>
        <dbReference type="Google" id="ProtNLM"/>
    </source>
</evidence>
<dbReference type="EMBL" id="JABUMX010000003">
    <property type="protein sequence ID" value="NTS32310.1"/>
    <property type="molecule type" value="Genomic_DNA"/>
</dbReference>
<dbReference type="Pfam" id="PF05045">
    <property type="entry name" value="RgpF"/>
    <property type="match status" value="1"/>
</dbReference>
<dbReference type="InterPro" id="IPR007739">
    <property type="entry name" value="RgpF"/>
</dbReference>
<organism evidence="1 2">
    <name type="scientific">Phyllobacterium pellucidum</name>
    <dbReference type="NCBI Taxonomy" id="2740464"/>
    <lineage>
        <taxon>Bacteria</taxon>
        <taxon>Pseudomonadati</taxon>
        <taxon>Pseudomonadota</taxon>
        <taxon>Alphaproteobacteria</taxon>
        <taxon>Hyphomicrobiales</taxon>
        <taxon>Phyllobacteriaceae</taxon>
        <taxon>Phyllobacterium</taxon>
    </lineage>
</organism>
<evidence type="ECO:0000313" key="2">
    <source>
        <dbReference type="Proteomes" id="UP000550508"/>
    </source>
</evidence>
<accession>A0A849VWH9</accession>